<dbReference type="InterPro" id="IPR016181">
    <property type="entry name" value="Acyl_CoA_acyltransferase"/>
</dbReference>
<evidence type="ECO:0000313" key="1">
    <source>
        <dbReference type="EMBL" id="GER98493.1"/>
    </source>
</evidence>
<dbReference type="InterPro" id="IPR038764">
    <property type="entry name" value="GNAT_N_AcTrfase_prd"/>
</dbReference>
<evidence type="ECO:0008006" key="3">
    <source>
        <dbReference type="Google" id="ProtNLM"/>
    </source>
</evidence>
<accession>A0A5M3VPU5</accession>
<reference evidence="1 2" key="1">
    <citation type="submission" date="2019-10" db="EMBL/GenBank/DDBJ databases">
        <title>Whole genome shotgun sequence of Acrocarpospora corrugata NBRC 13972.</title>
        <authorList>
            <person name="Ichikawa N."/>
            <person name="Kimura A."/>
            <person name="Kitahashi Y."/>
            <person name="Komaki H."/>
            <person name="Oguchi A."/>
        </authorList>
    </citation>
    <scope>NUCLEOTIDE SEQUENCE [LARGE SCALE GENOMIC DNA]</scope>
    <source>
        <strain evidence="1 2">NBRC 13972</strain>
    </source>
</reference>
<evidence type="ECO:0000313" key="2">
    <source>
        <dbReference type="Proteomes" id="UP000334990"/>
    </source>
</evidence>
<organism evidence="1 2">
    <name type="scientific">Acrocarpospora corrugata</name>
    <dbReference type="NCBI Taxonomy" id="35763"/>
    <lineage>
        <taxon>Bacteria</taxon>
        <taxon>Bacillati</taxon>
        <taxon>Actinomycetota</taxon>
        <taxon>Actinomycetes</taxon>
        <taxon>Streptosporangiales</taxon>
        <taxon>Streptosporangiaceae</taxon>
        <taxon>Acrocarpospora</taxon>
    </lineage>
</organism>
<keyword evidence="2" id="KW-1185">Reference proteome</keyword>
<sequence length="273" mass="30184">MTPSELAFRTAVAAAEQAGVEIRELEEIPDLERVFHLYYDIWHPDPLNAPVSVEMMRAFSHTGNYVTGAYDGDLLVGASVAFRAAPPAERLHSHVTGAVKKGAGFALKLHQRAWALAAGFHQVTWTFDPLLRRNAYFNLAKLGAMPYEYLYDFYGAMPDEVNAGDESDRVLVCWRLYDPHVAEAAAGRPYRPEVPADAEPGLIDEQGRPVVRRTTSQVVLVQLPEDIEAIRRADPGLAKAWRQALREVLAGLMDGESALVKGFARGGYVVERP</sequence>
<protein>
    <recommendedName>
        <fullName evidence="3">N-acetyltransferase domain-containing protein</fullName>
    </recommendedName>
</protein>
<gene>
    <name evidence="1" type="ORF">Acor_05550</name>
</gene>
<dbReference type="PANTHER" id="PTHR41700">
    <property type="entry name" value="GCN5-RELATED N-ACETYLTRANSFERASE"/>
    <property type="match status" value="1"/>
</dbReference>
<proteinExistence type="predicted"/>
<comment type="caution">
    <text evidence="1">The sequence shown here is derived from an EMBL/GenBank/DDBJ whole genome shotgun (WGS) entry which is preliminary data.</text>
</comment>
<dbReference type="Proteomes" id="UP000334990">
    <property type="component" value="Unassembled WGS sequence"/>
</dbReference>
<dbReference type="SUPFAM" id="SSF55729">
    <property type="entry name" value="Acyl-CoA N-acyltransferases (Nat)"/>
    <property type="match status" value="1"/>
</dbReference>
<dbReference type="EMBL" id="BLAD01000036">
    <property type="protein sequence ID" value="GER98493.1"/>
    <property type="molecule type" value="Genomic_DNA"/>
</dbReference>
<dbReference type="OrthoDB" id="9797990at2"/>
<dbReference type="AlphaFoldDB" id="A0A5M3VPU5"/>
<dbReference type="PANTHER" id="PTHR41700:SF1">
    <property type="entry name" value="N-ACETYLTRANSFERASE DOMAIN-CONTAINING PROTEIN"/>
    <property type="match status" value="1"/>
</dbReference>
<name>A0A5M3VPU5_9ACTN</name>
<dbReference type="RefSeq" id="WP_155334916.1">
    <property type="nucleotide sequence ID" value="NZ_BAAABN010000094.1"/>
</dbReference>